<dbReference type="Pfam" id="PF03692">
    <property type="entry name" value="CxxCxxCC"/>
    <property type="match status" value="1"/>
</dbReference>
<evidence type="ECO:0000313" key="1">
    <source>
        <dbReference type="EMBL" id="HDP15962.1"/>
    </source>
</evidence>
<comment type="caution">
    <text evidence="1">The sequence shown here is derived from an EMBL/GenBank/DDBJ whole genome shotgun (WGS) entry which is preliminary data.</text>
</comment>
<name>A0A7C1CE80_9CREN</name>
<dbReference type="PANTHER" id="PTHR35866">
    <property type="entry name" value="PUTATIVE-RELATED"/>
    <property type="match status" value="1"/>
</dbReference>
<dbReference type="EMBL" id="DSAY01000176">
    <property type="protein sequence ID" value="HDP15962.1"/>
    <property type="molecule type" value="Genomic_DNA"/>
</dbReference>
<reference evidence="1" key="1">
    <citation type="journal article" date="2020" name="mSystems">
        <title>Genome- and Community-Level Interaction Insights into Carbon Utilization and Element Cycling Functions of Hydrothermarchaeota in Hydrothermal Sediment.</title>
        <authorList>
            <person name="Zhou Z."/>
            <person name="Liu Y."/>
            <person name="Xu W."/>
            <person name="Pan J."/>
            <person name="Luo Z.H."/>
            <person name="Li M."/>
        </authorList>
    </citation>
    <scope>NUCLEOTIDE SEQUENCE [LARGE SCALE GENOMIC DNA]</scope>
    <source>
        <strain evidence="1">SpSt-116</strain>
    </source>
</reference>
<dbReference type="PANTHER" id="PTHR35866:SF2">
    <property type="entry name" value="YKGJ FAMILY CYSTEINE CLUSTER PROTEIN"/>
    <property type="match status" value="1"/>
</dbReference>
<gene>
    <name evidence="1" type="ORF">ENN26_09360</name>
</gene>
<proteinExistence type="predicted"/>
<dbReference type="InterPro" id="IPR005358">
    <property type="entry name" value="Puta_zinc/iron-chelating_dom"/>
</dbReference>
<dbReference type="AlphaFoldDB" id="A0A7C1CE80"/>
<sequence length="147" mass="17068">MSMTIEKPELRVDCKINGKLCGACCYKAVVPLTREDIKKIENLGFKAREFIEFRLGVPILRNIDGHCMFLDTATNTCKIYEMRPEACRLYPLIYSPKLWVHVDPRCPKAKDVPQEEVVKLASHVLRFYEKIKAEWLSENARDYSQEA</sequence>
<protein>
    <submittedName>
        <fullName evidence="1">YkgJ family cysteine cluster protein</fullName>
    </submittedName>
</protein>
<accession>A0A7C1CE80</accession>
<organism evidence="1">
    <name type="scientific">Thermofilum adornatum</name>
    <dbReference type="NCBI Taxonomy" id="1365176"/>
    <lineage>
        <taxon>Archaea</taxon>
        <taxon>Thermoproteota</taxon>
        <taxon>Thermoprotei</taxon>
        <taxon>Thermofilales</taxon>
        <taxon>Thermofilaceae</taxon>
        <taxon>Thermofilum</taxon>
    </lineage>
</organism>